<feature type="domain" description="FecR protein" evidence="2">
    <location>
        <begin position="116"/>
        <end position="209"/>
    </location>
</feature>
<keyword evidence="5" id="KW-1185">Reference proteome</keyword>
<dbReference type="RefSeq" id="WP_264729443.1">
    <property type="nucleotide sequence ID" value="NZ_JAPDNR010000001.1"/>
</dbReference>
<gene>
    <name evidence="4" type="ORF">OL497_08470</name>
</gene>
<keyword evidence="1" id="KW-0812">Transmembrane</keyword>
<dbReference type="Pfam" id="PF04773">
    <property type="entry name" value="FecR"/>
    <property type="match status" value="1"/>
</dbReference>
<evidence type="ECO:0000259" key="3">
    <source>
        <dbReference type="Pfam" id="PF16344"/>
    </source>
</evidence>
<dbReference type="PIRSF" id="PIRSF018266">
    <property type="entry name" value="FecR"/>
    <property type="match status" value="1"/>
</dbReference>
<comment type="caution">
    <text evidence="4">The sequence shown here is derived from an EMBL/GenBank/DDBJ whole genome shotgun (WGS) entry which is preliminary data.</text>
</comment>
<keyword evidence="1" id="KW-1133">Transmembrane helix</keyword>
<sequence length="326" mass="36334">MNRHQLSALLERFLQQEASPHEKKMVEAYMLLSEKEATDFSDEEKTETKARIWSSIDQQAGGSGSFRSHPAFYARRSWWLRVAAIWIFIAGTTIAGFLLRDDILDQLSPIAWKEETTGPYEIKRIVLPDSSMVNLAPNSAISFPSRYRGHVRQTRLSGMAFFNVAPDVKRPFVVASGQLDIKVLGTSFEVRNVPSQQRIGVTVATGKVQVQCAGYSPAILTANQEARYNNVSGLLEVREYVDAAAATAWHKNVLIFHDTPLEVVLKTLQAHYNMKMTIGVNAIKKAATFSGAFNGNESQKEILDVICFSSGLKYTVTRDSTVVIKK</sequence>
<feature type="domain" description="Protein FecR C-terminal" evidence="3">
    <location>
        <begin position="254"/>
        <end position="323"/>
    </location>
</feature>
<evidence type="ECO:0000313" key="4">
    <source>
        <dbReference type="EMBL" id="MCW3483924.1"/>
    </source>
</evidence>
<evidence type="ECO:0000256" key="1">
    <source>
        <dbReference type="SAM" id="Phobius"/>
    </source>
</evidence>
<dbReference type="Proteomes" id="UP001207742">
    <property type="component" value="Unassembled WGS sequence"/>
</dbReference>
<dbReference type="InterPro" id="IPR032508">
    <property type="entry name" value="FecR_C"/>
</dbReference>
<dbReference type="EMBL" id="JAPDNS010000001">
    <property type="protein sequence ID" value="MCW3483924.1"/>
    <property type="molecule type" value="Genomic_DNA"/>
</dbReference>
<keyword evidence="1" id="KW-0472">Membrane</keyword>
<evidence type="ECO:0000313" key="5">
    <source>
        <dbReference type="Proteomes" id="UP001207742"/>
    </source>
</evidence>
<name>A0ABT3IJJ4_9BACT</name>
<feature type="transmembrane region" description="Helical" evidence="1">
    <location>
        <begin position="78"/>
        <end position="99"/>
    </location>
</feature>
<dbReference type="Gene3D" id="3.55.50.30">
    <property type="match status" value="1"/>
</dbReference>
<evidence type="ECO:0000259" key="2">
    <source>
        <dbReference type="Pfam" id="PF04773"/>
    </source>
</evidence>
<proteinExistence type="predicted"/>
<dbReference type="PANTHER" id="PTHR30273:SF2">
    <property type="entry name" value="PROTEIN FECR"/>
    <property type="match status" value="1"/>
</dbReference>
<accession>A0ABT3IJJ4</accession>
<dbReference type="InterPro" id="IPR012373">
    <property type="entry name" value="Ferrdict_sens_TM"/>
</dbReference>
<dbReference type="InterPro" id="IPR006860">
    <property type="entry name" value="FecR"/>
</dbReference>
<dbReference type="Pfam" id="PF16344">
    <property type="entry name" value="FecR_C"/>
    <property type="match status" value="1"/>
</dbReference>
<dbReference type="PANTHER" id="PTHR30273">
    <property type="entry name" value="PERIPLASMIC SIGNAL SENSOR AND SIGMA FACTOR ACTIVATOR FECR-RELATED"/>
    <property type="match status" value="1"/>
</dbReference>
<dbReference type="Gene3D" id="2.60.120.1440">
    <property type="match status" value="1"/>
</dbReference>
<organism evidence="4 5">
    <name type="scientific">Chitinophaga nivalis</name>
    <dbReference type="NCBI Taxonomy" id="2991709"/>
    <lineage>
        <taxon>Bacteria</taxon>
        <taxon>Pseudomonadati</taxon>
        <taxon>Bacteroidota</taxon>
        <taxon>Chitinophagia</taxon>
        <taxon>Chitinophagales</taxon>
        <taxon>Chitinophagaceae</taxon>
        <taxon>Chitinophaga</taxon>
    </lineage>
</organism>
<protein>
    <submittedName>
        <fullName evidence="4">FecR domain-containing protein</fullName>
    </submittedName>
</protein>
<reference evidence="4 5" key="1">
    <citation type="submission" date="2022-10" db="EMBL/GenBank/DDBJ databases">
        <title>Chitinophaga nivalis PC15 sp. nov., isolated from Pyeongchang county, South Korea.</title>
        <authorList>
            <person name="Trinh H.N."/>
        </authorList>
    </citation>
    <scope>NUCLEOTIDE SEQUENCE [LARGE SCALE GENOMIC DNA]</scope>
    <source>
        <strain evidence="4 5">PC14</strain>
    </source>
</reference>